<feature type="compositionally biased region" description="Basic residues" evidence="1">
    <location>
        <begin position="321"/>
        <end position="359"/>
    </location>
</feature>
<comment type="caution">
    <text evidence="2">The sequence shown here is derived from an EMBL/GenBank/DDBJ whole genome shotgun (WGS) entry which is preliminary data.</text>
</comment>
<dbReference type="AlphaFoldDB" id="A0A074RUX0"/>
<feature type="compositionally biased region" description="Polar residues" evidence="1">
    <location>
        <begin position="171"/>
        <end position="189"/>
    </location>
</feature>
<feature type="region of interest" description="Disordered" evidence="1">
    <location>
        <begin position="163"/>
        <end position="218"/>
    </location>
</feature>
<reference evidence="2 3" key="1">
    <citation type="submission" date="2013-12" db="EMBL/GenBank/DDBJ databases">
        <authorList>
            <person name="Cubeta M."/>
            <person name="Pakala S."/>
            <person name="Fedorova N."/>
            <person name="Thomas E."/>
            <person name="Dean R."/>
            <person name="Jabaji S."/>
            <person name="Neate S."/>
            <person name="Toda T."/>
            <person name="Tavantzis S."/>
            <person name="Vilgalys R."/>
            <person name="Bharathan N."/>
            <person name="Pakala S."/>
            <person name="Losada L.S."/>
            <person name="Zafar N."/>
            <person name="Nierman W."/>
        </authorList>
    </citation>
    <scope>NUCLEOTIDE SEQUENCE [LARGE SCALE GENOMIC DNA]</scope>
    <source>
        <strain evidence="2 3">123E</strain>
    </source>
</reference>
<accession>A0A074RUX0</accession>
<proteinExistence type="predicted"/>
<feature type="compositionally biased region" description="Low complexity" evidence="1">
    <location>
        <begin position="197"/>
        <end position="207"/>
    </location>
</feature>
<protein>
    <submittedName>
        <fullName evidence="2">Uncharacterized protein</fullName>
    </submittedName>
</protein>
<feature type="region of interest" description="Disordered" evidence="1">
    <location>
        <begin position="321"/>
        <end position="365"/>
    </location>
</feature>
<sequence length="793" mass="90184">MQYVHRMPLVYRRMFATPFSPKSRGKSDRAPKSSFVERFGSPAQPQAQGSQTSFPTWPGLQSTQTLPYVNPLDVPPSTNVIAPGKDTTGSNKPSAIRRYRQPSDHTQLGQKPRKLFSDCIGNASSFVNTSSFEAKVAMEPAAHTFNRWMAAAKKNIERFKTIPEPVEHTFESSTSSANTEEPINPSVDSTNRHDTSSTKSFSRASRSPIVAPSGRRMLSTSTTDASGCSFLQAKQADYQAKVVDTKKCSSPSLWKLCTLWMLAAASEIRPRTQPVMSGFMRRLSATRYHSLSNSSLTFFQPTLHPSLVFARGYATENKREFKRRVYAKRNKNPVRYQTHRSKSTRKQQRDKKRPQHSPKKSPFMHEISSDIDAPCILVPAPTTQTELCSALRYLIQSTEPPIPLPRLIATHTRYPTLQTPESYNILLAHASRVAPIPYSAQIISQLRASGVIWTENTEQFAVRAHIQSGKWEEAIQLAEKLWVDGATSRTPLDIFAELLHFVLTKRATVEDIASMADRCWKLFPTGASVDVINRSPRIAYNIVRLLSNTGRHEHALQLVMKLLESLSSSTPSNLRYCRAILCHIIRPPRGRPSAYRFKERRRLFESLLQHNPSLGLTPDPGLTCALLQNLRKRRKRGSAAFHTLLELRAKYGPQVEDSTVRRTIARYAIEEENVDLARNMFERERLARLENNKEPRPILSKPEAPWMGQEDTQSHLEYLRNKGSENRKSTVTARSLRRKELRLGRRERVHPENLLVAEKREKQWKSMYPGRKRHVIRRGVLFTNGTDNKKKDT</sequence>
<gene>
    <name evidence="2" type="ORF">V565_075190</name>
</gene>
<evidence type="ECO:0000313" key="3">
    <source>
        <dbReference type="Proteomes" id="UP000027456"/>
    </source>
</evidence>
<evidence type="ECO:0000313" key="2">
    <source>
        <dbReference type="EMBL" id="KEP50689.1"/>
    </source>
</evidence>
<feature type="compositionally biased region" description="Polar residues" evidence="1">
    <location>
        <begin position="43"/>
        <end position="53"/>
    </location>
</feature>
<dbReference type="HOGENOM" id="CLU_356093_0_0_1"/>
<evidence type="ECO:0000256" key="1">
    <source>
        <dbReference type="SAM" id="MobiDB-lite"/>
    </source>
</evidence>
<dbReference type="Proteomes" id="UP000027456">
    <property type="component" value="Unassembled WGS sequence"/>
</dbReference>
<feature type="region of interest" description="Disordered" evidence="1">
    <location>
        <begin position="75"/>
        <end position="95"/>
    </location>
</feature>
<name>A0A074RUX0_9AGAM</name>
<organism evidence="2 3">
    <name type="scientific">Rhizoctonia solani 123E</name>
    <dbReference type="NCBI Taxonomy" id="1423351"/>
    <lineage>
        <taxon>Eukaryota</taxon>
        <taxon>Fungi</taxon>
        <taxon>Dikarya</taxon>
        <taxon>Basidiomycota</taxon>
        <taxon>Agaricomycotina</taxon>
        <taxon>Agaricomycetes</taxon>
        <taxon>Cantharellales</taxon>
        <taxon>Ceratobasidiaceae</taxon>
        <taxon>Rhizoctonia</taxon>
    </lineage>
</organism>
<dbReference type="OrthoDB" id="3149711at2759"/>
<dbReference type="EMBL" id="AZST01000230">
    <property type="protein sequence ID" value="KEP50689.1"/>
    <property type="molecule type" value="Genomic_DNA"/>
</dbReference>
<feature type="region of interest" description="Disordered" evidence="1">
    <location>
        <begin position="18"/>
        <end position="53"/>
    </location>
</feature>
<keyword evidence="3" id="KW-1185">Reference proteome</keyword>